<dbReference type="KEGG" id="mbur:EQU24_18505"/>
<keyword evidence="1" id="KW-1133">Transmembrane helix</keyword>
<proteinExistence type="predicted"/>
<dbReference type="OrthoDB" id="1865at2"/>
<evidence type="ECO:0000256" key="1">
    <source>
        <dbReference type="SAM" id="Phobius"/>
    </source>
</evidence>
<dbReference type="InterPro" id="IPR009367">
    <property type="entry name" value="Elm1-like"/>
</dbReference>
<dbReference type="AlphaFoldDB" id="A0A4P9UTR1"/>
<dbReference type="STRING" id="675511.GCA_000341735_03742"/>
<feature type="transmembrane region" description="Helical" evidence="1">
    <location>
        <begin position="55"/>
        <end position="76"/>
    </location>
</feature>
<keyword evidence="1" id="KW-0472">Membrane</keyword>
<accession>A0A4P9UTR1</accession>
<evidence type="ECO:0008006" key="4">
    <source>
        <dbReference type="Google" id="ProtNLM"/>
    </source>
</evidence>
<name>A0A4P9UTR1_METBY</name>
<protein>
    <recommendedName>
        <fullName evidence="4">Nucleoside-diphosphate sugar epimerase</fullName>
    </recommendedName>
</protein>
<keyword evidence="1" id="KW-0812">Transmembrane</keyword>
<gene>
    <name evidence="2" type="ORF">EQU24_18505</name>
</gene>
<keyword evidence="3" id="KW-1185">Reference proteome</keyword>
<organism evidence="2 3">
    <name type="scientific">Methylotuvimicrobium buryatense</name>
    <name type="common">Methylomicrobium buryatense</name>
    <dbReference type="NCBI Taxonomy" id="95641"/>
    <lineage>
        <taxon>Bacteria</taxon>
        <taxon>Pseudomonadati</taxon>
        <taxon>Pseudomonadota</taxon>
        <taxon>Gammaproteobacteria</taxon>
        <taxon>Methylococcales</taxon>
        <taxon>Methylococcaceae</taxon>
        <taxon>Methylotuvimicrobium</taxon>
    </lineage>
</organism>
<sequence>MTKKILIVSDGKLGHVNQMLGIASCLKKKYGIDYEIQTIKNMYSTMRSLYKKNSYFCIIGAGHATHFILIMSRLFFNQKIVCLMKPTLPCFLFNMVIAPAHDSIASSDNVILTKGVPNKIVFKEKKSCTGLLLIGGPSKSNDWPEDLIFKQIDNVMRDKTVSWKILDSPRTPLSTKKYFQENYKSNYHSVDIVSSDTLPDLLSVAVKCWVTEDSASMVYESLTAGCKTGILSVNASKKNKVIRGVDALHSAGIVTRYPDLGFSKLKFELFVLNEADRCADIIANKFVFGF</sequence>
<reference evidence="3" key="1">
    <citation type="journal article" date="2019" name="J. Bacteriol.">
        <title>A Mutagenic Screen Identifies a TonB-Dependent Receptor Required for the Lanthanide Metal Switch in the Type I Methanotroph 'Methylotuvimicrobium buryatense' 5GB1C.</title>
        <authorList>
            <person name="Groom J.D."/>
            <person name="Ford S.M."/>
            <person name="Pesesky M.W."/>
            <person name="Lidstrom M.E."/>
        </authorList>
    </citation>
    <scope>NUCLEOTIDE SEQUENCE [LARGE SCALE GENOMIC DNA]</scope>
    <source>
        <strain evidence="3">5GB1C</strain>
    </source>
</reference>
<dbReference type="Proteomes" id="UP000305881">
    <property type="component" value="Chromosome"/>
</dbReference>
<dbReference type="RefSeq" id="WP_017842136.1">
    <property type="nucleotide sequence ID" value="NZ_CP035467.1"/>
</dbReference>
<evidence type="ECO:0000313" key="3">
    <source>
        <dbReference type="Proteomes" id="UP000305881"/>
    </source>
</evidence>
<dbReference type="EMBL" id="CP035467">
    <property type="protein sequence ID" value="QCW84010.1"/>
    <property type="molecule type" value="Genomic_DNA"/>
</dbReference>
<dbReference type="PROSITE" id="PS51257">
    <property type="entry name" value="PROKAR_LIPOPROTEIN"/>
    <property type="match status" value="1"/>
</dbReference>
<dbReference type="Pfam" id="PF06258">
    <property type="entry name" value="Mito_fiss_Elm1"/>
    <property type="match status" value="1"/>
</dbReference>
<evidence type="ECO:0000313" key="2">
    <source>
        <dbReference type="EMBL" id="QCW84010.1"/>
    </source>
</evidence>